<keyword evidence="2 4" id="KW-0238">DNA-binding</keyword>
<dbReference type="GO" id="GO:0003677">
    <property type="term" value="F:DNA binding"/>
    <property type="evidence" value="ECO:0007669"/>
    <property type="project" value="UniProtKB-UniRule"/>
</dbReference>
<dbReference type="SUPFAM" id="SSF46785">
    <property type="entry name" value="Winged helix' DNA-binding domain"/>
    <property type="match status" value="1"/>
</dbReference>
<evidence type="ECO:0000256" key="1">
    <source>
        <dbReference type="ARBA" id="ARBA00023015"/>
    </source>
</evidence>
<evidence type="ECO:0000256" key="2">
    <source>
        <dbReference type="ARBA" id="ARBA00023125"/>
    </source>
</evidence>
<dbReference type="InterPro" id="IPR026282">
    <property type="entry name" value="MJ1563"/>
</dbReference>
<comment type="similarity">
    <text evidence="4">Belongs to the GbsR family.</text>
</comment>
<dbReference type="AlphaFoldDB" id="I0K9E4"/>
<evidence type="ECO:0000256" key="4">
    <source>
        <dbReference type="PIRNR" id="PIRNR006707"/>
    </source>
</evidence>
<keyword evidence="1 4" id="KW-0805">Transcription regulation</keyword>
<gene>
    <name evidence="6" type="ORF">FAES_2738</name>
</gene>
<organism evidence="6 7">
    <name type="scientific">Fibrella aestuarina BUZ 2</name>
    <dbReference type="NCBI Taxonomy" id="1166018"/>
    <lineage>
        <taxon>Bacteria</taxon>
        <taxon>Pseudomonadati</taxon>
        <taxon>Bacteroidota</taxon>
        <taxon>Cytophagia</taxon>
        <taxon>Cytophagales</taxon>
        <taxon>Spirosomataceae</taxon>
        <taxon>Fibrella</taxon>
    </lineage>
</organism>
<accession>I0K9E4</accession>
<keyword evidence="7" id="KW-1185">Reference proteome</keyword>
<dbReference type="InterPro" id="IPR052362">
    <property type="entry name" value="HTH-GbsR_regulator"/>
</dbReference>
<evidence type="ECO:0000313" key="7">
    <source>
        <dbReference type="Proteomes" id="UP000011058"/>
    </source>
</evidence>
<reference evidence="6 7" key="1">
    <citation type="journal article" date="2012" name="J. Bacteriol.">
        <title>Genome Sequence of Fibrella aestuarina BUZ 2T, a Filamentous Marine Bacterium.</title>
        <authorList>
            <person name="Filippini M."/>
            <person name="Qi W."/>
            <person name="Blom J."/>
            <person name="Goesmann A."/>
            <person name="Smits T.H."/>
            <person name="Bagheri H.C."/>
        </authorList>
    </citation>
    <scope>NUCLEOTIDE SEQUENCE [LARGE SCALE GENOMIC DNA]</scope>
    <source>
        <strain evidence="7">BUZ 2T</strain>
    </source>
</reference>
<dbReference type="Pfam" id="PF12802">
    <property type="entry name" value="MarR_2"/>
    <property type="match status" value="1"/>
</dbReference>
<dbReference type="InterPro" id="IPR000835">
    <property type="entry name" value="HTH_MarR-typ"/>
</dbReference>
<proteinExistence type="inferred from homology"/>
<keyword evidence="3 4" id="KW-0804">Transcription</keyword>
<feature type="domain" description="HTH marR-type" evidence="5">
    <location>
        <begin position="27"/>
        <end position="85"/>
    </location>
</feature>
<dbReference type="InterPro" id="IPR036390">
    <property type="entry name" value="WH_DNA-bd_sf"/>
</dbReference>
<dbReference type="InterPro" id="IPR036388">
    <property type="entry name" value="WH-like_DNA-bd_sf"/>
</dbReference>
<name>I0K9E4_9BACT</name>
<dbReference type="PANTHER" id="PTHR38465">
    <property type="entry name" value="HTH-TYPE TRANSCRIPTIONAL REGULATOR MJ1563-RELATED"/>
    <property type="match status" value="1"/>
</dbReference>
<dbReference type="KEGG" id="fae:FAES_2738"/>
<sequence>MYLWCMEFAEAKAKFIQTWGTLATQWGVNRTMAQIHALLMISPEPLDTDTIMAELQISRGNANMNIRDLMDWGLVFKQLKAGERREYFYSEKDIWKVAKQVVKERRRREIAPVLDVLEELKRVAPDSAEAAEFTKVIGNISRVAHFADSTVSAVLKTEETWLVNQFFKIFT</sequence>
<dbReference type="STRING" id="1166018.FAES_2738"/>
<dbReference type="Gene3D" id="1.10.10.10">
    <property type="entry name" value="Winged helix-like DNA-binding domain superfamily/Winged helix DNA-binding domain"/>
    <property type="match status" value="1"/>
</dbReference>
<dbReference type="Proteomes" id="UP000011058">
    <property type="component" value="Chromosome"/>
</dbReference>
<dbReference type="HOGENOM" id="CLU_107540_1_0_10"/>
<dbReference type="PIRSF" id="PIRSF006707">
    <property type="entry name" value="MJ1563"/>
    <property type="match status" value="1"/>
</dbReference>
<evidence type="ECO:0000256" key="3">
    <source>
        <dbReference type="ARBA" id="ARBA00023163"/>
    </source>
</evidence>
<dbReference type="EMBL" id="HE796683">
    <property type="protein sequence ID" value="CCH00747.1"/>
    <property type="molecule type" value="Genomic_DNA"/>
</dbReference>
<dbReference type="PANTHER" id="PTHR38465:SF1">
    <property type="entry name" value="HTH-TYPE TRANSCRIPTIONAL REGULATOR MJ1563-RELATED"/>
    <property type="match status" value="1"/>
</dbReference>
<dbReference type="eggNOG" id="COG1510">
    <property type="taxonomic scope" value="Bacteria"/>
</dbReference>
<evidence type="ECO:0000259" key="5">
    <source>
        <dbReference type="Pfam" id="PF12802"/>
    </source>
</evidence>
<protein>
    <recommendedName>
        <fullName evidence="4">HTH-type transcriptional regulator</fullName>
    </recommendedName>
</protein>
<evidence type="ECO:0000313" key="6">
    <source>
        <dbReference type="EMBL" id="CCH00747.1"/>
    </source>
</evidence>